<keyword evidence="6" id="KW-0999">Mitochondrion inner membrane</keyword>
<dbReference type="PANTHER" id="PTHR45760">
    <property type="entry name" value="FI19922P1-RELATED"/>
    <property type="match status" value="1"/>
</dbReference>
<feature type="region of interest" description="Disordered" evidence="12">
    <location>
        <begin position="66"/>
        <end position="102"/>
    </location>
</feature>
<comment type="subcellular location">
    <subcellularLocation>
        <location evidence="1">Mitochondrion inner membrane</location>
        <topology evidence="1">Multi-pass membrane protein</topology>
    </subcellularLocation>
</comment>
<name>A0A061BP23_RHOTO</name>
<evidence type="ECO:0000256" key="9">
    <source>
        <dbReference type="ARBA" id="ARBA00023136"/>
    </source>
</evidence>
<evidence type="ECO:0000256" key="11">
    <source>
        <dbReference type="RuleBase" id="RU000488"/>
    </source>
</evidence>
<gene>
    <name evidence="13" type="ORF">RHTO0S_32e00320g</name>
</gene>
<keyword evidence="9 10" id="KW-0472">Membrane</keyword>
<feature type="compositionally biased region" description="Pro residues" evidence="12">
    <location>
        <begin position="20"/>
        <end position="33"/>
    </location>
</feature>
<evidence type="ECO:0000256" key="7">
    <source>
        <dbReference type="ARBA" id="ARBA00022989"/>
    </source>
</evidence>
<evidence type="ECO:0000256" key="1">
    <source>
        <dbReference type="ARBA" id="ARBA00004448"/>
    </source>
</evidence>
<feature type="region of interest" description="Disordered" evidence="12">
    <location>
        <begin position="1"/>
        <end position="38"/>
    </location>
</feature>
<dbReference type="SUPFAM" id="SSF103506">
    <property type="entry name" value="Mitochondrial carrier"/>
    <property type="match status" value="1"/>
</dbReference>
<feature type="repeat" description="Solcar" evidence="10">
    <location>
        <begin position="269"/>
        <end position="350"/>
    </location>
</feature>
<keyword evidence="3 11" id="KW-0813">Transport</keyword>
<dbReference type="InterPro" id="IPR045315">
    <property type="entry name" value="Mtm1-like"/>
</dbReference>
<evidence type="ECO:0000256" key="4">
    <source>
        <dbReference type="ARBA" id="ARBA00022692"/>
    </source>
</evidence>
<keyword evidence="4 10" id="KW-0812">Transmembrane</keyword>
<evidence type="ECO:0000313" key="13">
    <source>
        <dbReference type="EMBL" id="CDR49762.1"/>
    </source>
</evidence>
<protein>
    <submittedName>
        <fullName evidence="13">RHTO0S32e00320g1_1</fullName>
    </submittedName>
</protein>
<dbReference type="EMBL" id="LK052967">
    <property type="protein sequence ID" value="CDR49762.1"/>
    <property type="molecule type" value="Genomic_DNA"/>
</dbReference>
<sequence length="481" mass="50431">MLLENALSEEIPSTTLAPDAPLPTRPPPAPTQPPTTNERDKMLAACIGAVVTSLTMTPFDVIKTRLQTQSSPPPPVARFTPSTTPFPPPIASTSTAPPPSEAPCCDARKTTTRRAPAPTQSEGVWCALDSRVAAARGREWAYELASASSSGAGTLTFPTSSGGNVACLYPSSSSSSSSHAFPTSTAHAPAPPRHLTGFVDALTHILRTEGLTALWRGTAPALAMSVPGQVVYMVGYDSLRRTALDRAPGFAYVGERSGRGTREGLRKGYVGAVPLVAGALSRTLVATLLSPLELLRTRLQSHTPSSPLSLTSVIRDLRWSNAWKGLGPTLWRDVPFSGVYWAGYEVIKRALTGGRGMGEAQAGVGEKAGAGRGREFVVSFVSGAGSGVIAATLTNPFDVLKTRRQSSLLSTSPSSPSAPSTLHLLRQLVHTEGPRAMFAGLAPRLAKVGPACGVMIGVYEVVGGWRAGVHAREAKEEARVE</sequence>
<dbReference type="PANTHER" id="PTHR45760:SF2">
    <property type="entry name" value="FI19922P1-RELATED"/>
    <property type="match status" value="1"/>
</dbReference>
<dbReference type="GO" id="GO:0005743">
    <property type="term" value="C:mitochondrial inner membrane"/>
    <property type="evidence" value="ECO:0007669"/>
    <property type="project" value="UniProtKB-SubCell"/>
</dbReference>
<accession>A0A061BP23</accession>
<evidence type="ECO:0000256" key="12">
    <source>
        <dbReference type="SAM" id="MobiDB-lite"/>
    </source>
</evidence>
<feature type="repeat" description="Solcar" evidence="10">
    <location>
        <begin position="374"/>
        <end position="465"/>
    </location>
</feature>
<keyword evidence="8" id="KW-0496">Mitochondrion</keyword>
<dbReference type="InterPro" id="IPR023395">
    <property type="entry name" value="MCP_dom_sf"/>
</dbReference>
<dbReference type="AlphaFoldDB" id="A0A061BP23"/>
<feature type="compositionally biased region" description="Pro residues" evidence="12">
    <location>
        <begin position="84"/>
        <end position="101"/>
    </location>
</feature>
<evidence type="ECO:0000256" key="2">
    <source>
        <dbReference type="ARBA" id="ARBA00006375"/>
    </source>
</evidence>
<evidence type="ECO:0000256" key="10">
    <source>
        <dbReference type="PROSITE-ProRule" id="PRU00282"/>
    </source>
</evidence>
<dbReference type="OrthoDB" id="1747031at2759"/>
<evidence type="ECO:0000256" key="3">
    <source>
        <dbReference type="ARBA" id="ARBA00022448"/>
    </source>
</evidence>
<evidence type="ECO:0000256" key="5">
    <source>
        <dbReference type="ARBA" id="ARBA00022737"/>
    </source>
</evidence>
<dbReference type="PROSITE" id="PS50920">
    <property type="entry name" value="SOLCAR"/>
    <property type="match status" value="3"/>
</dbReference>
<organism evidence="13">
    <name type="scientific">Rhodotorula toruloides</name>
    <name type="common">Yeast</name>
    <name type="synonym">Rhodosporidium toruloides</name>
    <dbReference type="NCBI Taxonomy" id="5286"/>
    <lineage>
        <taxon>Eukaryota</taxon>
        <taxon>Fungi</taxon>
        <taxon>Dikarya</taxon>
        <taxon>Basidiomycota</taxon>
        <taxon>Pucciniomycotina</taxon>
        <taxon>Microbotryomycetes</taxon>
        <taxon>Sporidiobolales</taxon>
        <taxon>Sporidiobolaceae</taxon>
        <taxon>Rhodotorula</taxon>
    </lineage>
</organism>
<dbReference type="GO" id="GO:1990542">
    <property type="term" value="P:mitochondrial transmembrane transport"/>
    <property type="evidence" value="ECO:0007669"/>
    <property type="project" value="InterPro"/>
</dbReference>
<dbReference type="Gene3D" id="1.50.40.10">
    <property type="entry name" value="Mitochondrial carrier domain"/>
    <property type="match status" value="2"/>
</dbReference>
<dbReference type="InterPro" id="IPR018108">
    <property type="entry name" value="MCP_transmembrane"/>
</dbReference>
<dbReference type="Pfam" id="PF00153">
    <property type="entry name" value="Mito_carr"/>
    <property type="match status" value="4"/>
</dbReference>
<keyword evidence="7" id="KW-1133">Transmembrane helix</keyword>
<evidence type="ECO:0000256" key="6">
    <source>
        <dbReference type="ARBA" id="ARBA00022792"/>
    </source>
</evidence>
<comment type="similarity">
    <text evidence="2 11">Belongs to the mitochondrial carrier (TC 2.A.29) family.</text>
</comment>
<reference evidence="13" key="1">
    <citation type="journal article" date="2014" name="Genome Announc.">
        <title>Draft genome sequence of Rhodosporidium toruloides CECT1137, an oleaginous yeast of biotechnological interest.</title>
        <authorList>
            <person name="Morin N."/>
            <person name="Calcas X."/>
            <person name="Devillers H."/>
            <person name="Durrens P."/>
            <person name="Sherman D.J."/>
            <person name="Nicaud J.-M."/>
            <person name="Neuveglise C."/>
        </authorList>
    </citation>
    <scope>NUCLEOTIDE SEQUENCE</scope>
    <source>
        <strain evidence="13">CECT1137</strain>
    </source>
</reference>
<proteinExistence type="inferred from homology"/>
<feature type="repeat" description="Solcar" evidence="10">
    <location>
        <begin position="140"/>
        <end position="242"/>
    </location>
</feature>
<keyword evidence="5" id="KW-0677">Repeat</keyword>
<evidence type="ECO:0000256" key="8">
    <source>
        <dbReference type="ARBA" id="ARBA00023128"/>
    </source>
</evidence>